<dbReference type="AlphaFoldDB" id="A0A813UAQ7"/>
<sequence length="304" mass="35960">MLICQRGKKCERKICEDVVDGRVWSCSCGRRKSIRTNSFFSQFSLSLKIILKLILYWALQMEQIDQAKLLGISRPTIISFQQRLRLIACKALDKNSLKLGGKNKIVEIDESLFIKFKHFKGKDLKRPQVWVFRMHERDSNQTLFVIVKIRDAFTLLNVIYRYILPGTIIYSDCWSSYSRIRRLDKNFEHFMVNHDLHFVDPKTGSGMENLSTDDDENEEEFDVDKIDDEEENLNFNLPLYEHDSLSPFDKGFNEFCEFEAEIEDKIKKLSEGSEKEKIELRSLDSNKRRIVYTLADFMDYVMRR</sequence>
<dbReference type="Proteomes" id="UP000663879">
    <property type="component" value="Unassembled WGS sequence"/>
</dbReference>
<evidence type="ECO:0000256" key="1">
    <source>
        <dbReference type="SAM" id="Phobius"/>
    </source>
</evidence>
<dbReference type="Pfam" id="PF12762">
    <property type="entry name" value="DDE_Tnp_IS1595"/>
    <property type="match status" value="1"/>
</dbReference>
<reference evidence="3" key="1">
    <citation type="submission" date="2021-02" db="EMBL/GenBank/DDBJ databases">
        <authorList>
            <person name="Nowell W R."/>
        </authorList>
    </citation>
    <scope>NUCLEOTIDE SEQUENCE</scope>
    <source>
        <strain evidence="3">Ploen Becks lab</strain>
    </source>
</reference>
<name>A0A813UAQ7_9BILA</name>
<dbReference type="PANTHER" id="PTHR47163">
    <property type="entry name" value="DDE_TNP_IS1595 DOMAIN-CONTAINING PROTEIN"/>
    <property type="match status" value="1"/>
</dbReference>
<accession>A0A813UAQ7</accession>
<dbReference type="EMBL" id="CAJNOC010001011">
    <property type="protein sequence ID" value="CAF0826290.1"/>
    <property type="molecule type" value="Genomic_DNA"/>
</dbReference>
<evidence type="ECO:0000259" key="2">
    <source>
        <dbReference type="SMART" id="SM01126"/>
    </source>
</evidence>
<gene>
    <name evidence="3" type="ORF">OXX778_LOCUS7735</name>
</gene>
<dbReference type="OrthoDB" id="6579350at2759"/>
<proteinExistence type="predicted"/>
<keyword evidence="1" id="KW-0472">Membrane</keyword>
<feature type="transmembrane region" description="Helical" evidence="1">
    <location>
        <begin position="39"/>
        <end position="59"/>
    </location>
</feature>
<evidence type="ECO:0000313" key="4">
    <source>
        <dbReference type="Proteomes" id="UP000663879"/>
    </source>
</evidence>
<dbReference type="InterPro" id="IPR053164">
    <property type="entry name" value="IS1016-like_transposase"/>
</dbReference>
<keyword evidence="4" id="KW-1185">Reference proteome</keyword>
<dbReference type="PANTHER" id="PTHR47163:SF2">
    <property type="entry name" value="SI:DKEY-17M8.2"/>
    <property type="match status" value="1"/>
</dbReference>
<dbReference type="InterPro" id="IPR024445">
    <property type="entry name" value="Tnp_ISXO2-like"/>
</dbReference>
<comment type="caution">
    <text evidence="3">The sequence shown here is derived from an EMBL/GenBank/DDBJ whole genome shotgun (WGS) entry which is preliminary data.</text>
</comment>
<organism evidence="3 4">
    <name type="scientific">Brachionus calyciflorus</name>
    <dbReference type="NCBI Taxonomy" id="104777"/>
    <lineage>
        <taxon>Eukaryota</taxon>
        <taxon>Metazoa</taxon>
        <taxon>Spiralia</taxon>
        <taxon>Gnathifera</taxon>
        <taxon>Rotifera</taxon>
        <taxon>Eurotatoria</taxon>
        <taxon>Monogononta</taxon>
        <taxon>Pseudotrocha</taxon>
        <taxon>Ploima</taxon>
        <taxon>Brachionidae</taxon>
        <taxon>Brachionus</taxon>
    </lineage>
</organism>
<feature type="domain" description="ISXO2-like transposase" evidence="2">
    <location>
        <begin position="98"/>
        <end position="209"/>
    </location>
</feature>
<keyword evidence="1" id="KW-0812">Transmembrane</keyword>
<evidence type="ECO:0000313" key="3">
    <source>
        <dbReference type="EMBL" id="CAF0826290.1"/>
    </source>
</evidence>
<protein>
    <recommendedName>
        <fullName evidence="2">ISXO2-like transposase domain-containing protein</fullName>
    </recommendedName>
</protein>
<keyword evidence="1" id="KW-1133">Transmembrane helix</keyword>
<dbReference type="SMART" id="SM01126">
    <property type="entry name" value="DDE_Tnp_IS1595"/>
    <property type="match status" value="1"/>
</dbReference>